<evidence type="ECO:0000313" key="2">
    <source>
        <dbReference type="Proteomes" id="UP001267290"/>
    </source>
</evidence>
<accession>A0ABU1NTA8</accession>
<dbReference type="RefSeq" id="WP_310225776.1">
    <property type="nucleotide sequence ID" value="NZ_JAVDSB010000002.1"/>
</dbReference>
<evidence type="ECO:0000313" key="1">
    <source>
        <dbReference type="EMBL" id="MDR6550725.1"/>
    </source>
</evidence>
<keyword evidence="2" id="KW-1185">Reference proteome</keyword>
<comment type="caution">
    <text evidence="1">The sequence shown here is derived from an EMBL/GenBank/DDBJ whole genome shotgun (WGS) entry which is preliminary data.</text>
</comment>
<proteinExistence type="predicted"/>
<reference evidence="1 2" key="1">
    <citation type="submission" date="2023-07" db="EMBL/GenBank/DDBJ databases">
        <title>Sorghum-associated microbial communities from plants grown in Nebraska, USA.</title>
        <authorList>
            <person name="Schachtman D."/>
        </authorList>
    </citation>
    <scope>NUCLEOTIDE SEQUENCE [LARGE SCALE GENOMIC DNA]</scope>
    <source>
        <strain evidence="1 2">CC258</strain>
    </source>
</reference>
<protein>
    <submittedName>
        <fullName evidence="1">Uncharacterized protein</fullName>
    </submittedName>
</protein>
<dbReference type="EMBL" id="JAVDSB010000002">
    <property type="protein sequence ID" value="MDR6550725.1"/>
    <property type="molecule type" value="Genomic_DNA"/>
</dbReference>
<dbReference type="Proteomes" id="UP001267290">
    <property type="component" value="Unassembled WGS sequence"/>
</dbReference>
<sequence length="75" mass="8783">MKEVRSMEELKLQMSNMNKEDSICQFFFPGKGRFIIVLQELDEVIQNDLEQMVSSESEKKGHVMLASEIMRNPFI</sequence>
<name>A0ABU1NTA8_9BACL</name>
<gene>
    <name evidence="1" type="ORF">J2736_001912</name>
</gene>
<organism evidence="1 2">
    <name type="scientific">Paenibacillus qinlingensis</name>
    <dbReference type="NCBI Taxonomy" id="1837343"/>
    <lineage>
        <taxon>Bacteria</taxon>
        <taxon>Bacillati</taxon>
        <taxon>Bacillota</taxon>
        <taxon>Bacilli</taxon>
        <taxon>Bacillales</taxon>
        <taxon>Paenibacillaceae</taxon>
        <taxon>Paenibacillus</taxon>
    </lineage>
</organism>